<gene>
    <name evidence="1" type="ORF">H9J30_11695</name>
</gene>
<reference evidence="1 2" key="1">
    <citation type="submission" date="2020-08" db="EMBL/GenBank/DDBJ databases">
        <title>Whole genome sequence of Shewanella sp strain PS-2.</title>
        <authorList>
            <person name="Das S.K."/>
        </authorList>
    </citation>
    <scope>NUCLEOTIDE SEQUENCE [LARGE SCALE GENOMIC DNA]</scope>
    <source>
        <strain evidence="1 2">PS-2</strain>
    </source>
</reference>
<sequence>MALTIGEMYQFKGGREKIIYVGKQGNWHQFELDGETGVIWCELLDSDLHLIEKVGAA</sequence>
<evidence type="ECO:0000313" key="2">
    <source>
        <dbReference type="Proteomes" id="UP000829384"/>
    </source>
</evidence>
<dbReference type="RefSeq" id="WP_240131192.1">
    <property type="nucleotide sequence ID" value="NZ_JACSDI010000007.1"/>
</dbReference>
<proteinExistence type="predicted"/>
<accession>A0ABS9QW26</accession>
<evidence type="ECO:0000313" key="1">
    <source>
        <dbReference type="EMBL" id="MCG9964573.1"/>
    </source>
</evidence>
<keyword evidence="2" id="KW-1185">Reference proteome</keyword>
<protein>
    <submittedName>
        <fullName evidence="1">Uncharacterized protein</fullName>
    </submittedName>
</protein>
<dbReference type="EMBL" id="JACSDI010000007">
    <property type="protein sequence ID" value="MCG9964573.1"/>
    <property type="molecule type" value="Genomic_DNA"/>
</dbReference>
<name>A0ABS9QW26_9GAMM</name>
<organism evidence="1 2">
    <name type="scientific">Shewanella cutis</name>
    <dbReference type="NCBI Taxonomy" id="2766780"/>
    <lineage>
        <taxon>Bacteria</taxon>
        <taxon>Pseudomonadati</taxon>
        <taxon>Pseudomonadota</taxon>
        <taxon>Gammaproteobacteria</taxon>
        <taxon>Alteromonadales</taxon>
        <taxon>Shewanellaceae</taxon>
        <taxon>Shewanella</taxon>
    </lineage>
</organism>
<comment type="caution">
    <text evidence="1">The sequence shown here is derived from an EMBL/GenBank/DDBJ whole genome shotgun (WGS) entry which is preliminary data.</text>
</comment>
<dbReference type="Proteomes" id="UP000829384">
    <property type="component" value="Unassembled WGS sequence"/>
</dbReference>